<feature type="region of interest" description="Disordered" evidence="1">
    <location>
        <begin position="23"/>
        <end position="42"/>
    </location>
</feature>
<accession>A0A392U2K9</accession>
<dbReference type="Proteomes" id="UP000265520">
    <property type="component" value="Unassembled WGS sequence"/>
</dbReference>
<dbReference type="AlphaFoldDB" id="A0A392U2K9"/>
<evidence type="ECO:0000313" key="2">
    <source>
        <dbReference type="EMBL" id="MCI67639.1"/>
    </source>
</evidence>
<feature type="non-terminal residue" evidence="2">
    <location>
        <position position="42"/>
    </location>
</feature>
<organism evidence="2 3">
    <name type="scientific">Trifolium medium</name>
    <dbReference type="NCBI Taxonomy" id="97028"/>
    <lineage>
        <taxon>Eukaryota</taxon>
        <taxon>Viridiplantae</taxon>
        <taxon>Streptophyta</taxon>
        <taxon>Embryophyta</taxon>
        <taxon>Tracheophyta</taxon>
        <taxon>Spermatophyta</taxon>
        <taxon>Magnoliopsida</taxon>
        <taxon>eudicotyledons</taxon>
        <taxon>Gunneridae</taxon>
        <taxon>Pentapetalae</taxon>
        <taxon>rosids</taxon>
        <taxon>fabids</taxon>
        <taxon>Fabales</taxon>
        <taxon>Fabaceae</taxon>
        <taxon>Papilionoideae</taxon>
        <taxon>50 kb inversion clade</taxon>
        <taxon>NPAAA clade</taxon>
        <taxon>Hologalegina</taxon>
        <taxon>IRL clade</taxon>
        <taxon>Trifolieae</taxon>
        <taxon>Trifolium</taxon>
    </lineage>
</organism>
<proteinExistence type="predicted"/>
<name>A0A392U2K9_9FABA</name>
<sequence length="42" mass="5026">MLPIVARWQNKDKHSLALARSSYHDDVHRRHDMDQRPIKDST</sequence>
<keyword evidence="3" id="KW-1185">Reference proteome</keyword>
<protein>
    <submittedName>
        <fullName evidence="2">Uncharacterized protein</fullName>
    </submittedName>
</protein>
<dbReference type="EMBL" id="LXQA010720887">
    <property type="protein sequence ID" value="MCI67639.1"/>
    <property type="molecule type" value="Genomic_DNA"/>
</dbReference>
<evidence type="ECO:0000313" key="3">
    <source>
        <dbReference type="Proteomes" id="UP000265520"/>
    </source>
</evidence>
<reference evidence="2 3" key="1">
    <citation type="journal article" date="2018" name="Front. Plant Sci.">
        <title>Red Clover (Trifolium pratense) and Zigzag Clover (T. medium) - A Picture of Genomic Similarities and Differences.</title>
        <authorList>
            <person name="Dluhosova J."/>
            <person name="Istvanek J."/>
            <person name="Nedelnik J."/>
            <person name="Repkova J."/>
        </authorList>
    </citation>
    <scope>NUCLEOTIDE SEQUENCE [LARGE SCALE GENOMIC DNA]</scope>
    <source>
        <strain evidence="3">cv. 10/8</strain>
        <tissue evidence="2">Leaf</tissue>
    </source>
</reference>
<evidence type="ECO:0000256" key="1">
    <source>
        <dbReference type="SAM" id="MobiDB-lite"/>
    </source>
</evidence>
<comment type="caution">
    <text evidence="2">The sequence shown here is derived from an EMBL/GenBank/DDBJ whole genome shotgun (WGS) entry which is preliminary data.</text>
</comment>